<dbReference type="SUPFAM" id="SSF103647">
    <property type="entry name" value="TSP type-3 repeat"/>
    <property type="match status" value="1"/>
</dbReference>
<evidence type="ECO:0000313" key="1">
    <source>
        <dbReference type="EMBL" id="GAG04120.1"/>
    </source>
</evidence>
<dbReference type="Gene3D" id="4.10.1080.10">
    <property type="entry name" value="TSP type-3 repeat"/>
    <property type="match status" value="1"/>
</dbReference>
<reference evidence="1" key="1">
    <citation type="journal article" date="2014" name="Front. Microbiol.">
        <title>High frequency of phylogenetically diverse reductive dehalogenase-homologous genes in deep subseafloor sedimentary metagenomes.</title>
        <authorList>
            <person name="Kawai M."/>
            <person name="Futagami T."/>
            <person name="Toyoda A."/>
            <person name="Takaki Y."/>
            <person name="Nishi S."/>
            <person name="Hori S."/>
            <person name="Arai W."/>
            <person name="Tsubouchi T."/>
            <person name="Morono Y."/>
            <person name="Uchiyama I."/>
            <person name="Ito T."/>
            <person name="Fujiyama A."/>
            <person name="Inagaki F."/>
            <person name="Takami H."/>
        </authorList>
    </citation>
    <scope>NUCLEOTIDE SEQUENCE</scope>
    <source>
        <strain evidence="1">Expedition CK06-06</strain>
    </source>
</reference>
<dbReference type="InterPro" id="IPR028974">
    <property type="entry name" value="TSP_type-3_rpt"/>
</dbReference>
<organism evidence="1">
    <name type="scientific">marine sediment metagenome</name>
    <dbReference type="NCBI Taxonomy" id="412755"/>
    <lineage>
        <taxon>unclassified sequences</taxon>
        <taxon>metagenomes</taxon>
        <taxon>ecological metagenomes</taxon>
    </lineage>
</organism>
<accession>X0UEU8</accession>
<dbReference type="AlphaFoldDB" id="X0UEU8"/>
<sequence length="259" mass="27273">MKRLVFLLSILGLLAFSGTAFGWDFRAPILSSPTTVSAFSRTSSFTSSPTGFGSSGAIAFGCATCGSVTAITNTWSTTTTYDGWNGSISSAGASAFVSVLDGIVCEEPPVCDDGDEDGICDESDNCEFDPNTDQADGDEDGIGDACDECPDEALITFQFEGIITETDFPGVEVDDPITGFYTFDPTVSGTESGSPGNDITGYNFTSPDTIMKLKYGDVSLESNNFSIVISDSTVTTDIYSANMSIDGMHYTVFFPADDP</sequence>
<protein>
    <submittedName>
        <fullName evidence="1">Uncharacterized protein</fullName>
    </submittedName>
</protein>
<dbReference type="EMBL" id="BARS01028065">
    <property type="protein sequence ID" value="GAG04120.1"/>
    <property type="molecule type" value="Genomic_DNA"/>
</dbReference>
<dbReference type="GO" id="GO:0005509">
    <property type="term" value="F:calcium ion binding"/>
    <property type="evidence" value="ECO:0007669"/>
    <property type="project" value="InterPro"/>
</dbReference>
<gene>
    <name evidence="1" type="ORF">S01H1_44023</name>
</gene>
<proteinExistence type="predicted"/>
<comment type="caution">
    <text evidence="1">The sequence shown here is derived from an EMBL/GenBank/DDBJ whole genome shotgun (WGS) entry which is preliminary data.</text>
</comment>
<name>X0UEU8_9ZZZZ</name>
<feature type="non-terminal residue" evidence="1">
    <location>
        <position position="259"/>
    </location>
</feature>